<protein>
    <submittedName>
        <fullName evidence="2">Dinitrogenase iron-molybdenum cofactor</fullName>
    </submittedName>
</protein>
<sequence length="148" mass="15163">MKVAISANSADLNSLVSPVFGRCAGFIIAEVENGEIKSSEFVANPALNMFRGAGIQAAQLVLSKNVQAVISGNLGPNAFAVLQQAGVKVYQAFGLNIKDAVRKLSAGTLPEMTQAFGPGFGRGLGRGRGGGFGMRRGGFGPGFGGVPY</sequence>
<dbReference type="InterPro" id="IPR003731">
    <property type="entry name" value="Di-Nase_FeMo-co_biosynth"/>
</dbReference>
<dbReference type="InterPro" id="IPR033913">
    <property type="entry name" value="MTH1175_dom"/>
</dbReference>
<accession>A0A497JF51</accession>
<dbReference type="Proteomes" id="UP000277633">
    <property type="component" value="Unassembled WGS sequence"/>
</dbReference>
<dbReference type="Gene3D" id="3.30.420.130">
    <property type="entry name" value="Dinitrogenase iron-molybdenum cofactor biosynthesis domain"/>
    <property type="match status" value="1"/>
</dbReference>
<dbReference type="PANTHER" id="PTHR42983:SF1">
    <property type="entry name" value="IRON-MOLYBDENUM PROTEIN"/>
    <property type="match status" value="1"/>
</dbReference>
<evidence type="ECO:0000313" key="2">
    <source>
        <dbReference type="EMBL" id="RLG69422.1"/>
    </source>
</evidence>
<gene>
    <name evidence="2" type="ORF">DRO07_02380</name>
</gene>
<dbReference type="PANTHER" id="PTHR42983">
    <property type="entry name" value="DINITROGENASE IRON-MOLYBDENUM COFACTOR PROTEIN-RELATED"/>
    <property type="match status" value="1"/>
</dbReference>
<dbReference type="EMBL" id="QMWO01000080">
    <property type="protein sequence ID" value="RLG69422.1"/>
    <property type="molecule type" value="Genomic_DNA"/>
</dbReference>
<dbReference type="CDD" id="cd00851">
    <property type="entry name" value="MTH1175"/>
    <property type="match status" value="1"/>
</dbReference>
<dbReference type="AlphaFoldDB" id="A0A497JF51"/>
<feature type="domain" description="Dinitrogenase iron-molybdenum cofactor biosynthesis" evidence="1">
    <location>
        <begin position="13"/>
        <end position="105"/>
    </location>
</feature>
<comment type="caution">
    <text evidence="2">The sequence shown here is derived from an EMBL/GenBank/DDBJ whole genome shotgun (WGS) entry which is preliminary data.</text>
</comment>
<dbReference type="Pfam" id="PF02579">
    <property type="entry name" value="Nitro_FeMo-Co"/>
    <property type="match status" value="1"/>
</dbReference>
<reference evidence="2 3" key="1">
    <citation type="submission" date="2018-06" db="EMBL/GenBank/DDBJ databases">
        <title>Extensive metabolic versatility and redundancy in microbially diverse, dynamic hydrothermal sediments.</title>
        <authorList>
            <person name="Dombrowski N."/>
            <person name="Teske A."/>
            <person name="Baker B.J."/>
        </authorList>
    </citation>
    <scope>NUCLEOTIDE SEQUENCE [LARGE SCALE GENOMIC DNA]</scope>
    <source>
        <strain evidence="2">B9_G13</strain>
    </source>
</reference>
<dbReference type="InterPro" id="IPR036105">
    <property type="entry name" value="DiNase_FeMo-co_biosyn_sf"/>
</dbReference>
<dbReference type="SUPFAM" id="SSF53146">
    <property type="entry name" value="Nitrogenase accessory factor-like"/>
    <property type="match status" value="1"/>
</dbReference>
<evidence type="ECO:0000259" key="1">
    <source>
        <dbReference type="Pfam" id="PF02579"/>
    </source>
</evidence>
<organism evidence="2 3">
    <name type="scientific">Candidatus Iainarchaeum sp</name>
    <dbReference type="NCBI Taxonomy" id="3101447"/>
    <lineage>
        <taxon>Archaea</taxon>
        <taxon>Candidatus Iainarchaeota</taxon>
        <taxon>Candidatus Iainarchaeia</taxon>
        <taxon>Candidatus Iainarchaeales</taxon>
        <taxon>Candidatus Iainarchaeaceae</taxon>
        <taxon>Candidatus Iainarchaeum</taxon>
    </lineage>
</organism>
<evidence type="ECO:0000313" key="3">
    <source>
        <dbReference type="Proteomes" id="UP000277633"/>
    </source>
</evidence>
<name>A0A497JF51_9ARCH</name>
<proteinExistence type="predicted"/>